<dbReference type="EMBL" id="JBHTAX010000005">
    <property type="protein sequence ID" value="MFC7192769.1"/>
    <property type="molecule type" value="Genomic_DNA"/>
</dbReference>
<keyword evidence="2" id="KW-1185">Reference proteome</keyword>
<organism evidence="1 2">
    <name type="scientific">Halocatena marina</name>
    <dbReference type="NCBI Taxonomy" id="2934937"/>
    <lineage>
        <taxon>Archaea</taxon>
        <taxon>Methanobacteriati</taxon>
        <taxon>Methanobacteriota</taxon>
        <taxon>Stenosarchaea group</taxon>
        <taxon>Halobacteria</taxon>
        <taxon>Halobacteriales</taxon>
        <taxon>Natronomonadaceae</taxon>
        <taxon>Halocatena</taxon>
    </lineage>
</organism>
<dbReference type="SUPFAM" id="SSF54593">
    <property type="entry name" value="Glyoxalase/Bleomycin resistance protein/Dihydroxybiphenyl dioxygenase"/>
    <property type="match status" value="1"/>
</dbReference>
<dbReference type="GeneID" id="76202470"/>
<dbReference type="AlphaFoldDB" id="A0ABD5YXM0"/>
<dbReference type="Gene3D" id="3.10.180.10">
    <property type="entry name" value="2,3-Dihydroxybiphenyl 1,2-Dioxygenase, domain 1"/>
    <property type="match status" value="1"/>
</dbReference>
<comment type="caution">
    <text evidence="1">The sequence shown here is derived from an EMBL/GenBank/DDBJ whole genome shotgun (WGS) entry which is preliminary data.</text>
</comment>
<evidence type="ECO:0000313" key="1">
    <source>
        <dbReference type="EMBL" id="MFC7192769.1"/>
    </source>
</evidence>
<proteinExistence type="predicted"/>
<reference evidence="1 2" key="1">
    <citation type="journal article" date="2019" name="Int. J. Syst. Evol. Microbiol.">
        <title>The Global Catalogue of Microorganisms (GCM) 10K type strain sequencing project: providing services to taxonomists for standard genome sequencing and annotation.</title>
        <authorList>
            <consortium name="The Broad Institute Genomics Platform"/>
            <consortium name="The Broad Institute Genome Sequencing Center for Infectious Disease"/>
            <person name="Wu L."/>
            <person name="Ma J."/>
        </authorList>
    </citation>
    <scope>NUCLEOTIDE SEQUENCE [LARGE SCALE GENOMIC DNA]</scope>
    <source>
        <strain evidence="1 2">RDMS1</strain>
    </source>
</reference>
<accession>A0ABD5YXM0</accession>
<sequence length="108" mass="12086">MCPSLFHLHFNTPNVSEAATRLCEARLTLQRRFGSVRGEGTPLTLEEDTPDDFQLKLQVHQHGAVNITLAPGQRPHFDHLGLAVSNLEDTIDRVKDHGWSVRPNDAHS</sequence>
<evidence type="ECO:0000313" key="2">
    <source>
        <dbReference type="Proteomes" id="UP001596417"/>
    </source>
</evidence>
<dbReference type="RefSeq" id="WP_264556522.1">
    <property type="nucleotide sequence ID" value="NZ_CP109981.1"/>
</dbReference>
<dbReference type="InterPro" id="IPR029068">
    <property type="entry name" value="Glyas_Bleomycin-R_OHBP_Dase"/>
</dbReference>
<gene>
    <name evidence="1" type="ORF">ACFQL7_25150</name>
</gene>
<name>A0ABD5YXM0_9EURY</name>
<evidence type="ECO:0008006" key="3">
    <source>
        <dbReference type="Google" id="ProtNLM"/>
    </source>
</evidence>
<dbReference type="Proteomes" id="UP001596417">
    <property type="component" value="Unassembled WGS sequence"/>
</dbReference>
<protein>
    <recommendedName>
        <fullName evidence="3">VOC domain-containing protein</fullName>
    </recommendedName>
</protein>